<gene>
    <name evidence="1" type="ORF">EIP91_006818</name>
</gene>
<keyword evidence="2" id="KW-1185">Reference proteome</keyword>
<dbReference type="Proteomes" id="UP000292702">
    <property type="component" value="Unassembled WGS sequence"/>
</dbReference>
<name>A0A4R0R509_9APHY</name>
<accession>A0A4R0R509</accession>
<evidence type="ECO:0000313" key="2">
    <source>
        <dbReference type="Proteomes" id="UP000292702"/>
    </source>
</evidence>
<dbReference type="EMBL" id="RWJN01000368">
    <property type="protein sequence ID" value="TCD62470.1"/>
    <property type="molecule type" value="Genomic_DNA"/>
</dbReference>
<proteinExistence type="predicted"/>
<comment type="caution">
    <text evidence="1">The sequence shown here is derived from an EMBL/GenBank/DDBJ whole genome shotgun (WGS) entry which is preliminary data.</text>
</comment>
<sequence>MSRRSSIRTHEPVPKSSSIITVDKGPAEQYKLDPEKFGIASNSPLLDTLISSLTVEGRPPSIKSIMEALPRAVRQVDEMYASGEMSLQNWRALKGYDITTRRTSKVSANVAPLQSRVDSGLPLAKKKQNVEAAEKTVRVPTAQSMSQVAAKPAVIKPEDVQIARLRKTAGELQKTAVEHRKRVSGLLEQLSEFSDGK</sequence>
<dbReference type="AlphaFoldDB" id="A0A4R0R509"/>
<protein>
    <submittedName>
        <fullName evidence="1">Uncharacterized protein</fullName>
    </submittedName>
</protein>
<evidence type="ECO:0000313" key="1">
    <source>
        <dbReference type="EMBL" id="TCD62470.1"/>
    </source>
</evidence>
<reference evidence="1 2" key="1">
    <citation type="submission" date="2018-11" db="EMBL/GenBank/DDBJ databases">
        <title>Genome assembly of Steccherinum ochraceum LE-BIN_3174, the white-rot fungus of the Steccherinaceae family (The Residual Polyporoid clade, Polyporales, Basidiomycota).</title>
        <authorList>
            <person name="Fedorova T.V."/>
            <person name="Glazunova O.A."/>
            <person name="Landesman E.O."/>
            <person name="Moiseenko K.V."/>
            <person name="Psurtseva N.V."/>
            <person name="Savinova O.S."/>
            <person name="Shakhova N.V."/>
            <person name="Tyazhelova T.V."/>
            <person name="Vasina D.V."/>
        </authorList>
    </citation>
    <scope>NUCLEOTIDE SEQUENCE [LARGE SCALE GENOMIC DNA]</scope>
    <source>
        <strain evidence="1 2">LE-BIN_3174</strain>
    </source>
</reference>
<organism evidence="1 2">
    <name type="scientific">Steccherinum ochraceum</name>
    <dbReference type="NCBI Taxonomy" id="92696"/>
    <lineage>
        <taxon>Eukaryota</taxon>
        <taxon>Fungi</taxon>
        <taxon>Dikarya</taxon>
        <taxon>Basidiomycota</taxon>
        <taxon>Agaricomycotina</taxon>
        <taxon>Agaricomycetes</taxon>
        <taxon>Polyporales</taxon>
        <taxon>Steccherinaceae</taxon>
        <taxon>Steccherinum</taxon>
    </lineage>
</organism>